<keyword evidence="3" id="KW-0472">Membrane</keyword>
<feature type="transmembrane region" description="Helical" evidence="3">
    <location>
        <begin position="1100"/>
        <end position="1123"/>
    </location>
</feature>
<feature type="transmembrane region" description="Helical" evidence="3">
    <location>
        <begin position="1143"/>
        <end position="1162"/>
    </location>
</feature>
<dbReference type="InterPro" id="IPR017943">
    <property type="entry name" value="Bactericidal_perm-incr_a/b_dom"/>
</dbReference>
<sequence>MSWSSLQIVAVILFSINLITKPVFGDVTKRGWNEDTTRQRMGAALAKGFIENQGKENEDTTRQRMGAALAKGFIENQGKEISLRRNLGDFDDLNELFDGLVLGLPDMYLNAGKILGATVRLWTSEMTCKKISVGDVVISYNKASNTKFDFRVNVEDLSIECNLRWRYKWSFTSGSGRGQIYTKNNDATTLISFTSAGFDQHPPSGSSVKSCNADINISDMDFQGGIVASIVDTFEKSLRSTVEKEINSVACDELGSIGTTLVGDMLDLVYDLIENYLQDLAPDLSDVLHAEKNLVVPDDGRLIDFTDFGSTLGSKSMGNLFKRLLSAADKALGTKTPDPDLDGVSGDGYDLGINRMLRTYVLNEEGKLQVRVEDLPISGKIFEGHDLLTNTVMTLEELRIDGLDTFQSFDPLDSVGNHTLGNEFFWEELSVEMDILLVMKPSTLEDSLIVVGTDAEVREKITIDIGLKDIDVDFTFLLGIDELKLGETKLGPVLQDPSNIPSCLLPSLFAGEITGFSVAVGDMTYPKLDGFISPGIDHLITKSAESVYEMYEATLKKAAPNFFQITIRNFVNDFISKLVSDEDLKAYCYEAVNMPKQKYVNMGDLFLPPEEAKSIGGDGDSPYGNIVVNARSFAHNEVKKVNPITGSLYINTEVIRNITSSISGTPGSLDFPQELLSAKGSLKIGELRADYEFGLRDLKVDNLDSLGLPLNILETSSDTSISNTLTVGADNKPLTASTEMTVAFRDGADVDLRNVILLGIELTNTTIEFDFLLRILSERLLSFPLEDLDNFYCWLSMIQLPEMTDTGVRTSNSDFNLALQHLNIVMEGVKLHLECVECSSPLIEELGEIISSDEAGTDLTKLSNSLIDYISSMLGGSFLQTELDRLLVDAPKRCPHTDEFISLDAPTTQYKAFEEPVQEKSSIDFMIIIASIIASVFLFASLSGIIIYIVRKIRFKRWLLRLSDEEMVKYKIEMLKNEDRALLLNSDTVSLFRSKLIPVYVRFLIPLLILANIGFFLSGHISLGAKVDIDAQIGGESVTIKQLFVFSMAESVIDMWEAGAKELAILVLLFSGVWPYTKQFVVLFLWFAPPRIVSVKRREGILILLDNLGKWSFVDIFILVLSIPSFRVVLSSPHDISFIPDNFYSMNLLLIPCWGLYSNMIAQIISQVNSHYIIHFHRKIILDCEARQRGYESAADEIDDKEPRALCRHMFNRIGLKQDRPLAIRRHIHIVLMAVSVIFVLLLIGGCLFPSMSLSQYGLVGLAVAASPDQSAYVEHNIISMIMLLINQARFTEVLTDYIGLATLSFVVVLTVFIVPICQVLLLLKRWFKNMTKKERRRNFVAVEALQAWQYIEVYVFSVVIACWQLGSVSQFLINDYCGSFQGTFNSLAYHGIMKAEDAQCFKVIANVQHGLWLLVAASICLLFLNNFISSAAKQQERDIEDDDKEDIYFEEGSSTRYSVDSKIKSNLPTAKTMHHLFHKVSKLPEKKDIYRSKYDPKAPLTGSTFGLHGTTVTVGKGINDELKKTRVISSTFGPKPKKADPSNFLRRGSQKQNPKQSQNFKRGSTIKKPPVPLSDEKPIMGLKTSKNFIVSNATEAIIKEPKKTNRAQTPFMEKETYGKIPNYLERVKRAIHNENEIISKCVQAQTGGGSPDEPVYEEMNEQEKHELICALKTKWGEVNSHYQKICHRVSMDSLGDKKRKEAQEKELEQLEEDISRLSRPGPLYILK</sequence>
<evidence type="ECO:0000256" key="3">
    <source>
        <dbReference type="SAM" id="Phobius"/>
    </source>
</evidence>
<organism evidence="6 7">
    <name type="scientific">Chaetoceros tenuissimus</name>
    <dbReference type="NCBI Taxonomy" id="426638"/>
    <lineage>
        <taxon>Eukaryota</taxon>
        <taxon>Sar</taxon>
        <taxon>Stramenopiles</taxon>
        <taxon>Ochrophyta</taxon>
        <taxon>Bacillariophyta</taxon>
        <taxon>Coscinodiscophyceae</taxon>
        <taxon>Chaetocerotophycidae</taxon>
        <taxon>Chaetocerotales</taxon>
        <taxon>Chaetocerotaceae</taxon>
        <taxon>Chaetoceros</taxon>
    </lineage>
</organism>
<keyword evidence="1" id="KW-0175">Coiled coil</keyword>
<feature type="transmembrane region" description="Helical" evidence="3">
    <location>
        <begin position="1298"/>
        <end position="1324"/>
    </location>
</feature>
<evidence type="ECO:0000313" key="7">
    <source>
        <dbReference type="Proteomes" id="UP001054902"/>
    </source>
</evidence>
<dbReference type="InterPro" id="IPR027012">
    <property type="entry name" value="Enkurin_dom"/>
</dbReference>
<evidence type="ECO:0000256" key="2">
    <source>
        <dbReference type="SAM" id="MobiDB-lite"/>
    </source>
</evidence>
<keyword evidence="4" id="KW-0732">Signal</keyword>
<dbReference type="InterPro" id="IPR007498">
    <property type="entry name" value="PqiA-like"/>
</dbReference>
<evidence type="ECO:0000256" key="4">
    <source>
        <dbReference type="SAM" id="SignalP"/>
    </source>
</evidence>
<evidence type="ECO:0000256" key="1">
    <source>
        <dbReference type="SAM" id="Coils"/>
    </source>
</evidence>
<dbReference type="PANTHER" id="PTHR34730">
    <property type="entry name" value="UNNAMED PRODUCT"/>
    <property type="match status" value="1"/>
</dbReference>
<feature type="chain" id="PRO_5042017257" description="Enkurin domain-containing protein" evidence="4">
    <location>
        <begin position="26"/>
        <end position="1728"/>
    </location>
</feature>
<dbReference type="GO" id="GO:0008289">
    <property type="term" value="F:lipid binding"/>
    <property type="evidence" value="ECO:0007669"/>
    <property type="project" value="InterPro"/>
</dbReference>
<name>A0AAD3HF89_9STRA</name>
<keyword evidence="3" id="KW-1133">Transmembrane helix</keyword>
<dbReference type="SUPFAM" id="SSF55394">
    <property type="entry name" value="Bactericidal permeability-increasing protein, BPI"/>
    <property type="match status" value="1"/>
</dbReference>
<accession>A0AAD3HF89</accession>
<feature type="region of interest" description="Disordered" evidence="2">
    <location>
        <begin position="1527"/>
        <end position="1579"/>
    </location>
</feature>
<feature type="signal peptide" evidence="4">
    <location>
        <begin position="1"/>
        <end position="25"/>
    </location>
</feature>
<proteinExistence type="predicted"/>
<dbReference type="EMBL" id="BLLK01000069">
    <property type="protein sequence ID" value="GFH60813.1"/>
    <property type="molecule type" value="Genomic_DNA"/>
</dbReference>
<dbReference type="PANTHER" id="PTHR34730:SF1">
    <property type="entry name" value="PARAQUAT-INDUCIBLE PROTEIN A"/>
    <property type="match status" value="1"/>
</dbReference>
<gene>
    <name evidence="6" type="ORF">CTEN210_17289</name>
</gene>
<feature type="transmembrane region" description="Helical" evidence="3">
    <location>
        <begin position="925"/>
        <end position="950"/>
    </location>
</feature>
<protein>
    <recommendedName>
        <fullName evidence="5">Enkurin domain-containing protein</fullName>
    </recommendedName>
</protein>
<dbReference type="Pfam" id="PF13864">
    <property type="entry name" value="Enkurin"/>
    <property type="match status" value="1"/>
</dbReference>
<feature type="compositionally biased region" description="Polar residues" evidence="2">
    <location>
        <begin position="1551"/>
        <end position="1563"/>
    </location>
</feature>
<feature type="domain" description="Enkurin" evidence="5">
    <location>
        <begin position="1629"/>
        <end position="1726"/>
    </location>
</feature>
<dbReference type="Pfam" id="PF04403">
    <property type="entry name" value="PqiA"/>
    <property type="match status" value="2"/>
</dbReference>
<dbReference type="Gene3D" id="3.15.10.10">
    <property type="entry name" value="Bactericidal permeability-increasing protein, domain 1"/>
    <property type="match status" value="1"/>
</dbReference>
<comment type="caution">
    <text evidence="6">The sequence shown here is derived from an EMBL/GenBank/DDBJ whole genome shotgun (WGS) entry which is preliminary data.</text>
</comment>
<feature type="transmembrane region" description="Helical" evidence="3">
    <location>
        <begin position="1230"/>
        <end position="1252"/>
    </location>
</feature>
<evidence type="ECO:0000313" key="6">
    <source>
        <dbReference type="EMBL" id="GFH60813.1"/>
    </source>
</evidence>
<feature type="transmembrane region" description="Helical" evidence="3">
    <location>
        <begin position="1412"/>
        <end position="1429"/>
    </location>
</feature>
<dbReference type="Proteomes" id="UP001054902">
    <property type="component" value="Unassembled WGS sequence"/>
</dbReference>
<feature type="transmembrane region" description="Helical" evidence="3">
    <location>
        <begin position="999"/>
        <end position="1017"/>
    </location>
</feature>
<evidence type="ECO:0000259" key="5">
    <source>
        <dbReference type="PROSITE" id="PS51665"/>
    </source>
</evidence>
<keyword evidence="7" id="KW-1185">Reference proteome</keyword>
<dbReference type="PROSITE" id="PS51665">
    <property type="entry name" value="ENKURIN"/>
    <property type="match status" value="1"/>
</dbReference>
<keyword evidence="3" id="KW-0812">Transmembrane</keyword>
<feature type="transmembrane region" description="Helical" evidence="3">
    <location>
        <begin position="1063"/>
        <end position="1088"/>
    </location>
</feature>
<reference evidence="6 7" key="1">
    <citation type="journal article" date="2021" name="Sci. Rep.">
        <title>The genome of the diatom Chaetoceros tenuissimus carries an ancient integrated fragment of an extant virus.</title>
        <authorList>
            <person name="Hongo Y."/>
            <person name="Kimura K."/>
            <person name="Takaki Y."/>
            <person name="Yoshida Y."/>
            <person name="Baba S."/>
            <person name="Kobayashi G."/>
            <person name="Nagasaki K."/>
            <person name="Hano T."/>
            <person name="Tomaru Y."/>
        </authorList>
    </citation>
    <scope>NUCLEOTIDE SEQUENCE [LARGE SCALE GENOMIC DNA]</scope>
    <source>
        <strain evidence="6 7">NIES-3715</strain>
    </source>
</reference>
<feature type="coiled-coil region" evidence="1">
    <location>
        <begin position="1694"/>
        <end position="1721"/>
    </location>
</feature>